<evidence type="ECO:0000313" key="7">
    <source>
        <dbReference type="Proteomes" id="UP000004633"/>
    </source>
</evidence>
<keyword evidence="3" id="KW-0472">Membrane</keyword>
<keyword evidence="7" id="KW-1185">Reference proteome</keyword>
<evidence type="ECO:0000256" key="2">
    <source>
        <dbReference type="SAM" id="MobiDB-lite"/>
    </source>
</evidence>
<feature type="transmembrane region" description="Helical" evidence="3">
    <location>
        <begin position="21"/>
        <end position="44"/>
    </location>
</feature>
<dbReference type="InterPro" id="IPR050922">
    <property type="entry name" value="LytR/CpsA/Psr_CW_biosynth"/>
</dbReference>
<dbReference type="Pfam" id="PF13399">
    <property type="entry name" value="LytR_C"/>
    <property type="match status" value="1"/>
</dbReference>
<dbReference type="RefSeq" id="WP_009348790.1">
    <property type="nucleotide sequence ID" value="NZ_GL638127.1"/>
</dbReference>
<dbReference type="Pfam" id="PF03816">
    <property type="entry name" value="LytR_cpsA_psr"/>
    <property type="match status" value="1"/>
</dbReference>
<sequence length="491" mass="54199">MKKSDTTDQEEKGNHILFIKYAGVVFAFSFVVVCALYYMGGYYLSESLGDTTVFRYGEKDPLSYVLLMGVDRREGDAGRSDTLILAAIDEAHGHASLLSIPRDTRIKVGNYGYDKINHAYAYGGHELTLSSVSALLGVSVTHYILVDTSAFERIVDAVGGVDIDVEKRMHYEDPWDDNGGLVIDLYPGLQHMDGAHAIQYVRYRDGTGDIGRIARQQAFMRAFFAQLISPQVFPRLAALMDELTHVIETDLSPRQLITAVRRFQDVGTEGVKMQTVEGTPAYLGDVSYWIPDIEETRKTLFEENGLDFPKDMRAQAALDAAAYRSDMPERLRIMTEPSGKDVLPSSDELLAEGDREIEARRAAEQKSNREKSALKNEAKETQETKVSATEDQQNDISVMVVNSSGIDGAGAAVADVLRAKGFQISSVETGRSSDRPKTAIMTAQAHVDLFYGMPFPCVIMPVDGAGDRQAIVIIGKDYAGDTSKKKERTEE</sequence>
<dbReference type="Gene3D" id="3.30.70.2390">
    <property type="match status" value="1"/>
</dbReference>
<evidence type="ECO:0000259" key="4">
    <source>
        <dbReference type="Pfam" id="PF03816"/>
    </source>
</evidence>
<evidence type="ECO:0000259" key="5">
    <source>
        <dbReference type="Pfam" id="PF13399"/>
    </source>
</evidence>
<dbReference type="HOGENOM" id="CLU_016455_5_4_9"/>
<proteinExistence type="inferred from homology"/>
<dbReference type="Proteomes" id="UP000004633">
    <property type="component" value="Unassembled WGS sequence"/>
</dbReference>
<dbReference type="InterPro" id="IPR004474">
    <property type="entry name" value="LytR_CpsA_psr"/>
</dbReference>
<dbReference type="NCBIfam" id="TIGR00350">
    <property type="entry name" value="lytR_cpsA_psr"/>
    <property type="match status" value="1"/>
</dbReference>
<comment type="caution">
    <text evidence="6">The sequence shown here is derived from an EMBL/GenBank/DDBJ whole genome shotgun (WGS) entry which is preliminary data.</text>
</comment>
<dbReference type="PANTHER" id="PTHR33392">
    <property type="entry name" value="POLYISOPRENYL-TEICHOIC ACID--PEPTIDOGLYCAN TEICHOIC ACID TRANSFERASE TAGU"/>
    <property type="match status" value="1"/>
</dbReference>
<keyword evidence="3" id="KW-1133">Transmembrane helix</keyword>
<name>E7MZK3_9FIRM</name>
<feature type="domain" description="LytR/CpsA/Psr regulator C-terminal" evidence="5">
    <location>
        <begin position="395"/>
        <end position="478"/>
    </location>
</feature>
<feature type="compositionally biased region" description="Basic and acidic residues" evidence="2">
    <location>
        <begin position="362"/>
        <end position="383"/>
    </location>
</feature>
<dbReference type="AlphaFoldDB" id="E7MZK3"/>
<organism evidence="6 7">
    <name type="scientific">Selenomonas artemidis F0399</name>
    <dbReference type="NCBI Taxonomy" id="749551"/>
    <lineage>
        <taxon>Bacteria</taxon>
        <taxon>Bacillati</taxon>
        <taxon>Bacillota</taxon>
        <taxon>Negativicutes</taxon>
        <taxon>Selenomonadales</taxon>
        <taxon>Selenomonadaceae</taxon>
        <taxon>Selenomonas</taxon>
    </lineage>
</organism>
<dbReference type="InterPro" id="IPR027381">
    <property type="entry name" value="LytR/CpsA/Psr_C"/>
</dbReference>
<protein>
    <submittedName>
        <fullName evidence="6">Cell envelope-like function transcriptional attenuator common domain protein</fullName>
    </submittedName>
</protein>
<dbReference type="PANTHER" id="PTHR33392:SF6">
    <property type="entry name" value="POLYISOPRENYL-TEICHOIC ACID--PEPTIDOGLYCAN TEICHOIC ACID TRANSFERASE TAGU"/>
    <property type="match status" value="1"/>
</dbReference>
<feature type="region of interest" description="Disordered" evidence="2">
    <location>
        <begin position="362"/>
        <end position="390"/>
    </location>
</feature>
<dbReference type="EMBL" id="AECV01000001">
    <property type="protein sequence ID" value="EFW30517.1"/>
    <property type="molecule type" value="Genomic_DNA"/>
</dbReference>
<gene>
    <name evidence="6" type="ORF">HMPREF9555_00145</name>
</gene>
<reference evidence="6 7" key="1">
    <citation type="submission" date="2010-08" db="EMBL/GenBank/DDBJ databases">
        <authorList>
            <person name="Weinstock G."/>
            <person name="Sodergren E."/>
            <person name="Clifton S."/>
            <person name="Fulton L."/>
            <person name="Fulton B."/>
            <person name="Courtney L."/>
            <person name="Fronick C."/>
            <person name="Harrison M."/>
            <person name="Strong C."/>
            <person name="Farmer C."/>
            <person name="Delahaunty K."/>
            <person name="Markovic C."/>
            <person name="Hall O."/>
            <person name="Minx P."/>
            <person name="Tomlinson C."/>
            <person name="Mitreva M."/>
            <person name="Hou S."/>
            <person name="Chen J."/>
            <person name="Wollam A."/>
            <person name="Pepin K.H."/>
            <person name="Johnson M."/>
            <person name="Bhonagiri V."/>
            <person name="Zhang X."/>
            <person name="Suruliraj S."/>
            <person name="Warren W."/>
            <person name="Chinwalla A."/>
            <person name="Mardis E.R."/>
            <person name="Wilson R.K."/>
        </authorList>
    </citation>
    <scope>NUCLEOTIDE SEQUENCE [LARGE SCALE GENOMIC DNA]</scope>
    <source>
        <strain evidence="6 7">F0399</strain>
    </source>
</reference>
<evidence type="ECO:0000256" key="3">
    <source>
        <dbReference type="SAM" id="Phobius"/>
    </source>
</evidence>
<evidence type="ECO:0000313" key="6">
    <source>
        <dbReference type="EMBL" id="EFW30517.1"/>
    </source>
</evidence>
<keyword evidence="3" id="KW-0812">Transmembrane</keyword>
<comment type="similarity">
    <text evidence="1">Belongs to the LytR/CpsA/Psr (LCP) family.</text>
</comment>
<feature type="domain" description="Cell envelope-related transcriptional attenuator" evidence="4">
    <location>
        <begin position="79"/>
        <end position="227"/>
    </location>
</feature>
<evidence type="ECO:0000256" key="1">
    <source>
        <dbReference type="ARBA" id="ARBA00006068"/>
    </source>
</evidence>
<dbReference type="STRING" id="749551.HMPREF9555_00145"/>
<accession>E7MZK3</accession>
<dbReference type="Gene3D" id="3.40.630.190">
    <property type="entry name" value="LCP protein"/>
    <property type="match status" value="1"/>
</dbReference>